<gene>
    <name evidence="2" type="ORF">LTRI10_LOCUS41299</name>
</gene>
<feature type="region of interest" description="Disordered" evidence="1">
    <location>
        <begin position="76"/>
        <end position="96"/>
    </location>
</feature>
<accession>A0AAV2FSD5</accession>
<evidence type="ECO:0000256" key="1">
    <source>
        <dbReference type="SAM" id="MobiDB-lite"/>
    </source>
</evidence>
<reference evidence="2 3" key="1">
    <citation type="submission" date="2024-04" db="EMBL/GenBank/DDBJ databases">
        <authorList>
            <person name="Fracassetti M."/>
        </authorList>
    </citation>
    <scope>NUCLEOTIDE SEQUENCE [LARGE SCALE GENOMIC DNA]</scope>
</reference>
<sequence>MPPPRHSTHPSPLYISRPLNKPTLAARGPRTKPAQTSSDPPLQPTTSAGPNLHMGPNSWIAKPMSRPALAPVPICASHKATSPLRLRDAVPPKPSR</sequence>
<keyword evidence="3" id="KW-1185">Reference proteome</keyword>
<feature type="compositionally biased region" description="Polar residues" evidence="1">
    <location>
        <begin position="33"/>
        <end position="49"/>
    </location>
</feature>
<protein>
    <submittedName>
        <fullName evidence="2">Uncharacterized protein</fullName>
    </submittedName>
</protein>
<dbReference type="Proteomes" id="UP001497516">
    <property type="component" value="Chromosome 7"/>
</dbReference>
<evidence type="ECO:0000313" key="3">
    <source>
        <dbReference type="Proteomes" id="UP001497516"/>
    </source>
</evidence>
<proteinExistence type="predicted"/>
<evidence type="ECO:0000313" key="2">
    <source>
        <dbReference type="EMBL" id="CAL1401231.1"/>
    </source>
</evidence>
<dbReference type="AlphaFoldDB" id="A0AAV2FSD5"/>
<name>A0AAV2FSD5_9ROSI</name>
<feature type="region of interest" description="Disordered" evidence="1">
    <location>
        <begin position="1"/>
        <end position="63"/>
    </location>
</feature>
<organism evidence="2 3">
    <name type="scientific">Linum trigynum</name>
    <dbReference type="NCBI Taxonomy" id="586398"/>
    <lineage>
        <taxon>Eukaryota</taxon>
        <taxon>Viridiplantae</taxon>
        <taxon>Streptophyta</taxon>
        <taxon>Embryophyta</taxon>
        <taxon>Tracheophyta</taxon>
        <taxon>Spermatophyta</taxon>
        <taxon>Magnoliopsida</taxon>
        <taxon>eudicotyledons</taxon>
        <taxon>Gunneridae</taxon>
        <taxon>Pentapetalae</taxon>
        <taxon>rosids</taxon>
        <taxon>fabids</taxon>
        <taxon>Malpighiales</taxon>
        <taxon>Linaceae</taxon>
        <taxon>Linum</taxon>
    </lineage>
</organism>
<dbReference type="EMBL" id="OZ034820">
    <property type="protein sequence ID" value="CAL1401231.1"/>
    <property type="molecule type" value="Genomic_DNA"/>
</dbReference>